<evidence type="ECO:0000313" key="2">
    <source>
        <dbReference type="Proteomes" id="UP000663848"/>
    </source>
</evidence>
<feature type="non-terminal residue" evidence="1">
    <location>
        <position position="1"/>
    </location>
</feature>
<dbReference type="AlphaFoldDB" id="A0A821TSC3"/>
<sequence>SRYDNVVKVIRLKNKNQFDTKFVKVEFNFPKARDDILNKGYTTIDYIKHDVKEYLPQASILICSNCMGLGHFCNQCKQTNATCKLCSEQVKDVSTHQCQGVVKCLHCGGAHHSNDLKCMVIKQFRSDLTKTLLSSTHKQSFNRQTDPSLQFPPLPQASKQLSINYHISTNVQNGIIIKLDQILNSITKFENTIGDLTKHTEVIEE</sequence>
<accession>A0A821TSC3</accession>
<organism evidence="1 2">
    <name type="scientific">Rotaria socialis</name>
    <dbReference type="NCBI Taxonomy" id="392032"/>
    <lineage>
        <taxon>Eukaryota</taxon>
        <taxon>Metazoa</taxon>
        <taxon>Spiralia</taxon>
        <taxon>Gnathifera</taxon>
        <taxon>Rotifera</taxon>
        <taxon>Eurotatoria</taxon>
        <taxon>Bdelloidea</taxon>
        <taxon>Philodinida</taxon>
        <taxon>Philodinidae</taxon>
        <taxon>Rotaria</taxon>
    </lineage>
</organism>
<protein>
    <submittedName>
        <fullName evidence="1">Uncharacterized protein</fullName>
    </submittedName>
</protein>
<comment type="caution">
    <text evidence="1">The sequence shown here is derived from an EMBL/GenBank/DDBJ whole genome shotgun (WGS) entry which is preliminary data.</text>
</comment>
<reference evidence="1" key="1">
    <citation type="submission" date="2021-02" db="EMBL/GenBank/DDBJ databases">
        <authorList>
            <person name="Nowell W R."/>
        </authorList>
    </citation>
    <scope>NUCLEOTIDE SEQUENCE</scope>
</reference>
<name>A0A821TSC3_9BILA</name>
<gene>
    <name evidence="1" type="ORF">QYT958_LOCUS29210</name>
</gene>
<proteinExistence type="predicted"/>
<dbReference type="EMBL" id="CAJOBR010008413">
    <property type="protein sequence ID" value="CAF4878950.1"/>
    <property type="molecule type" value="Genomic_DNA"/>
</dbReference>
<dbReference type="Proteomes" id="UP000663848">
    <property type="component" value="Unassembled WGS sequence"/>
</dbReference>
<evidence type="ECO:0000313" key="1">
    <source>
        <dbReference type="EMBL" id="CAF4878950.1"/>
    </source>
</evidence>